<keyword evidence="2" id="KW-1185">Reference proteome</keyword>
<protein>
    <recommendedName>
        <fullName evidence="3">TadE-like protein</fullName>
    </recommendedName>
</protein>
<organism evidence="1 2">
    <name type="scientific">Homoserinimonas aerilata</name>
    <dbReference type="NCBI Taxonomy" id="1162970"/>
    <lineage>
        <taxon>Bacteria</taxon>
        <taxon>Bacillati</taxon>
        <taxon>Actinomycetota</taxon>
        <taxon>Actinomycetes</taxon>
        <taxon>Micrococcales</taxon>
        <taxon>Microbacteriaceae</taxon>
        <taxon>Homoserinimonas</taxon>
    </lineage>
</organism>
<gene>
    <name evidence="1" type="ORF">FB562_1840</name>
</gene>
<evidence type="ECO:0000313" key="1">
    <source>
        <dbReference type="EMBL" id="TQL48740.1"/>
    </source>
</evidence>
<sequence>MTLPAVAIVLTVCLASVQLGGQQMRLQDAAGGAARSIARGESHADARARFSSLLPGAHFDVRWQGELVCVDAGASGSGLLAALTVTAGACSLAGGG</sequence>
<dbReference type="NCBIfam" id="NF041390">
    <property type="entry name" value="TadE_Rv3655c"/>
    <property type="match status" value="1"/>
</dbReference>
<reference evidence="1 2" key="1">
    <citation type="submission" date="2019-06" db="EMBL/GenBank/DDBJ databases">
        <title>Sequencing the genomes of 1000 actinobacteria strains.</title>
        <authorList>
            <person name="Klenk H.-P."/>
        </authorList>
    </citation>
    <scope>NUCLEOTIDE SEQUENCE [LARGE SCALE GENOMIC DNA]</scope>
    <source>
        <strain evidence="1 2">DSM 26477</strain>
    </source>
</reference>
<evidence type="ECO:0000313" key="2">
    <source>
        <dbReference type="Proteomes" id="UP000317998"/>
    </source>
</evidence>
<name>A0A542YKX2_9MICO</name>
<dbReference type="InterPro" id="IPR049790">
    <property type="entry name" value="Rv3655c/TadE"/>
</dbReference>
<evidence type="ECO:0008006" key="3">
    <source>
        <dbReference type="Google" id="ProtNLM"/>
    </source>
</evidence>
<accession>A0A542YKX2</accession>
<proteinExistence type="predicted"/>
<dbReference type="AlphaFoldDB" id="A0A542YKX2"/>
<comment type="caution">
    <text evidence="1">The sequence shown here is derived from an EMBL/GenBank/DDBJ whole genome shotgun (WGS) entry which is preliminary data.</text>
</comment>
<dbReference type="EMBL" id="VFOM01000001">
    <property type="protein sequence ID" value="TQL48740.1"/>
    <property type="molecule type" value="Genomic_DNA"/>
</dbReference>
<dbReference type="Proteomes" id="UP000317998">
    <property type="component" value="Unassembled WGS sequence"/>
</dbReference>